<dbReference type="AlphaFoldDB" id="A0A7H4N4Z6"/>
<reference evidence="1 2" key="1">
    <citation type="submission" date="2018-06" db="EMBL/GenBank/DDBJ databases">
        <authorList>
            <consortium name="Pathogen Informatics"/>
            <person name="Doyle S."/>
        </authorList>
    </citation>
    <scope>NUCLEOTIDE SEQUENCE [LARGE SCALE GENOMIC DNA]</scope>
    <source>
        <strain evidence="1 2">NCTC11685</strain>
    </source>
</reference>
<evidence type="ECO:0000313" key="2">
    <source>
        <dbReference type="Proteomes" id="UP000254863"/>
    </source>
</evidence>
<name>A0A7H4N4Z6_9ENTR</name>
<organism evidence="1 2">
    <name type="scientific">Klebsiella michiganensis</name>
    <dbReference type="NCBI Taxonomy" id="1134687"/>
    <lineage>
        <taxon>Bacteria</taxon>
        <taxon>Pseudomonadati</taxon>
        <taxon>Pseudomonadota</taxon>
        <taxon>Gammaproteobacteria</taxon>
        <taxon>Enterobacterales</taxon>
        <taxon>Enterobacteriaceae</taxon>
        <taxon>Klebsiella/Raoultella group</taxon>
        <taxon>Klebsiella</taxon>
    </lineage>
</organism>
<protein>
    <submittedName>
        <fullName evidence="1">Uncharacterized protein</fullName>
    </submittedName>
</protein>
<accession>A0A7H4N4Z6</accession>
<evidence type="ECO:0000313" key="1">
    <source>
        <dbReference type="EMBL" id="STV78233.1"/>
    </source>
</evidence>
<gene>
    <name evidence="1" type="ORF">NCTC11685_02122</name>
</gene>
<comment type="caution">
    <text evidence="1">The sequence shown here is derived from an EMBL/GenBank/DDBJ whole genome shotgun (WGS) entry which is preliminary data.</text>
</comment>
<dbReference type="Proteomes" id="UP000254863">
    <property type="component" value="Unassembled WGS sequence"/>
</dbReference>
<dbReference type="EMBL" id="UGMS01000001">
    <property type="protein sequence ID" value="STV78233.1"/>
    <property type="molecule type" value="Genomic_DNA"/>
</dbReference>
<proteinExistence type="predicted"/>
<sequence length="36" mass="3882">MKTGRDNLSLHRILLPPEAALDAPVRATGPQTMVNP</sequence>